<dbReference type="EMBL" id="QYUP01000041">
    <property type="protein sequence ID" value="RJG23679.1"/>
    <property type="molecule type" value="Genomic_DNA"/>
</dbReference>
<dbReference type="Gene3D" id="3.40.50.720">
    <property type="entry name" value="NAD(P)-binding Rossmann-like Domain"/>
    <property type="match status" value="1"/>
</dbReference>
<evidence type="ECO:0000259" key="1">
    <source>
        <dbReference type="Pfam" id="PF01370"/>
    </source>
</evidence>
<dbReference type="RefSeq" id="WP_119809639.1">
    <property type="nucleotide sequence ID" value="NZ_QYUP01000041.1"/>
</dbReference>
<name>A0A418Y6J7_9BURK</name>
<sequence length="317" mass="33400">MAPILITGANGFVGTALCTALRGRAIPIVAATRHGHNPGEIAVGELDGATDWRAALAGCGTVIHLAARVHMMDDHVADPLQAYRQVNVEATLQLARQAVEAGVRRFVFVSSVKVNGESTTGRAPYSGADMPQPRDPYGQSKMEAEAALFALARETSLEVVVVRPPLVYGPGVRANYLNLLKLVRKGVPLPLGAVKGRRSMVSLDNLVDLLIRCAQHPAARGGVFMVSDGADLTVAELVSLMASALGKRVTLVPVPPALLYALAGLAGKQGVADRLLGSLQVDIAHTRERLEWAPVVAPQVAVATTVAHFLTTEGQKQ</sequence>
<protein>
    <submittedName>
        <fullName evidence="2">NAD-dependent epimerase/dehydratase family protein</fullName>
    </submittedName>
</protein>
<dbReference type="Pfam" id="PF01370">
    <property type="entry name" value="Epimerase"/>
    <property type="match status" value="1"/>
</dbReference>
<proteinExistence type="predicted"/>
<dbReference type="AlphaFoldDB" id="A0A418Y6J7"/>
<keyword evidence="3" id="KW-1185">Reference proteome</keyword>
<gene>
    <name evidence="2" type="ORF">D3872_04310</name>
</gene>
<feature type="domain" description="NAD-dependent epimerase/dehydratase" evidence="1">
    <location>
        <begin position="4"/>
        <end position="220"/>
    </location>
</feature>
<reference evidence="2 3" key="1">
    <citation type="submission" date="2018-09" db="EMBL/GenBank/DDBJ databases">
        <authorList>
            <person name="Zhu H."/>
        </authorList>
    </citation>
    <scope>NUCLEOTIDE SEQUENCE [LARGE SCALE GENOMIC DNA]</scope>
    <source>
        <strain evidence="2 3">K1S02-61</strain>
    </source>
</reference>
<evidence type="ECO:0000313" key="3">
    <source>
        <dbReference type="Proteomes" id="UP000284006"/>
    </source>
</evidence>
<dbReference type="PANTHER" id="PTHR43245:SF58">
    <property type="entry name" value="BLL5923 PROTEIN"/>
    <property type="match status" value="1"/>
</dbReference>
<dbReference type="Proteomes" id="UP000284006">
    <property type="component" value="Unassembled WGS sequence"/>
</dbReference>
<dbReference type="InterPro" id="IPR036291">
    <property type="entry name" value="NAD(P)-bd_dom_sf"/>
</dbReference>
<organism evidence="2 3">
    <name type="scientific">Massilia cavernae</name>
    <dbReference type="NCBI Taxonomy" id="2320864"/>
    <lineage>
        <taxon>Bacteria</taxon>
        <taxon>Pseudomonadati</taxon>
        <taxon>Pseudomonadota</taxon>
        <taxon>Betaproteobacteria</taxon>
        <taxon>Burkholderiales</taxon>
        <taxon>Oxalobacteraceae</taxon>
        <taxon>Telluria group</taxon>
        <taxon>Massilia</taxon>
    </lineage>
</organism>
<dbReference type="InterPro" id="IPR050177">
    <property type="entry name" value="Lipid_A_modif_metabolic_enz"/>
</dbReference>
<dbReference type="SUPFAM" id="SSF51735">
    <property type="entry name" value="NAD(P)-binding Rossmann-fold domains"/>
    <property type="match status" value="1"/>
</dbReference>
<evidence type="ECO:0000313" key="2">
    <source>
        <dbReference type="EMBL" id="RJG23679.1"/>
    </source>
</evidence>
<dbReference type="InterPro" id="IPR001509">
    <property type="entry name" value="Epimerase_deHydtase"/>
</dbReference>
<comment type="caution">
    <text evidence="2">The sequence shown here is derived from an EMBL/GenBank/DDBJ whole genome shotgun (WGS) entry which is preliminary data.</text>
</comment>
<accession>A0A418Y6J7</accession>
<dbReference type="OrthoDB" id="9801056at2"/>
<dbReference type="PANTHER" id="PTHR43245">
    <property type="entry name" value="BIFUNCTIONAL POLYMYXIN RESISTANCE PROTEIN ARNA"/>
    <property type="match status" value="1"/>
</dbReference>